<dbReference type="AlphaFoldDB" id="A0A2V5HSL1"/>
<organism evidence="1 2">
    <name type="scientific">Aspergillus indologenus CBS 114.80</name>
    <dbReference type="NCBI Taxonomy" id="1450541"/>
    <lineage>
        <taxon>Eukaryota</taxon>
        <taxon>Fungi</taxon>
        <taxon>Dikarya</taxon>
        <taxon>Ascomycota</taxon>
        <taxon>Pezizomycotina</taxon>
        <taxon>Eurotiomycetes</taxon>
        <taxon>Eurotiomycetidae</taxon>
        <taxon>Eurotiales</taxon>
        <taxon>Aspergillaceae</taxon>
        <taxon>Aspergillus</taxon>
        <taxon>Aspergillus subgen. Circumdati</taxon>
    </lineage>
</organism>
<accession>A0A2V5HSL1</accession>
<proteinExistence type="predicted"/>
<evidence type="ECO:0008006" key="3">
    <source>
        <dbReference type="Google" id="ProtNLM"/>
    </source>
</evidence>
<dbReference type="Gene3D" id="2.30.110.10">
    <property type="entry name" value="Electron Transport, Fmn-binding Protein, Chain A"/>
    <property type="match status" value="2"/>
</dbReference>
<evidence type="ECO:0000313" key="1">
    <source>
        <dbReference type="EMBL" id="PYI27478.1"/>
    </source>
</evidence>
<evidence type="ECO:0000313" key="2">
    <source>
        <dbReference type="Proteomes" id="UP000248817"/>
    </source>
</evidence>
<reference evidence="1 2" key="1">
    <citation type="submission" date="2018-02" db="EMBL/GenBank/DDBJ databases">
        <title>The genomes of Aspergillus section Nigri reveals drivers in fungal speciation.</title>
        <authorList>
            <consortium name="DOE Joint Genome Institute"/>
            <person name="Vesth T.C."/>
            <person name="Nybo J."/>
            <person name="Theobald S."/>
            <person name="Brandl J."/>
            <person name="Frisvad J.C."/>
            <person name="Nielsen K.F."/>
            <person name="Lyhne E.K."/>
            <person name="Kogle M.E."/>
            <person name="Kuo A."/>
            <person name="Riley R."/>
            <person name="Clum A."/>
            <person name="Nolan M."/>
            <person name="Lipzen A."/>
            <person name="Salamov A."/>
            <person name="Henrissat B."/>
            <person name="Wiebenga A."/>
            <person name="De vries R.P."/>
            <person name="Grigoriev I.V."/>
            <person name="Mortensen U.H."/>
            <person name="Andersen M.R."/>
            <person name="Baker S.E."/>
        </authorList>
    </citation>
    <scope>NUCLEOTIDE SEQUENCE [LARGE SCALE GENOMIC DNA]</scope>
    <source>
        <strain evidence="1 2">CBS 114.80</strain>
    </source>
</reference>
<dbReference type="EMBL" id="KZ825569">
    <property type="protein sequence ID" value="PYI27478.1"/>
    <property type="molecule type" value="Genomic_DNA"/>
</dbReference>
<keyword evidence="2" id="KW-1185">Reference proteome</keyword>
<protein>
    <recommendedName>
        <fullName evidence="3">Flavin reductase like domain-containing protein</fullName>
    </recommendedName>
</protein>
<sequence>MTPKRSHHHHHHHHKVVQFDPYPLAPVYRLIQPGPVLLMTTGSLRDATHNVMTIGFHMMMQHESPPLIGITLGPWNHAPADQVEPPLIAAPHILANIECGVEDTTLVFKYAMWVLRPVKAWTKRGLHQPGTVFHHRGQGVMVADGEVIDLSQRMIKWQEFLD</sequence>
<gene>
    <name evidence="1" type="ORF">BP00DRAFT_463681</name>
</gene>
<name>A0A2V5HSL1_9EURO</name>
<dbReference type="InterPro" id="IPR012349">
    <property type="entry name" value="Split_barrel_FMN-bd"/>
</dbReference>
<dbReference type="SUPFAM" id="SSF50475">
    <property type="entry name" value="FMN-binding split barrel"/>
    <property type="match status" value="1"/>
</dbReference>
<dbReference type="Proteomes" id="UP000248817">
    <property type="component" value="Unassembled WGS sequence"/>
</dbReference>